<dbReference type="Gene3D" id="2.40.160.20">
    <property type="match status" value="1"/>
</dbReference>
<dbReference type="Pfam" id="PF03783">
    <property type="entry name" value="CsgG"/>
    <property type="match status" value="1"/>
</dbReference>
<keyword evidence="6" id="KW-1133">Transmembrane helix</keyword>
<reference evidence="7 10" key="1">
    <citation type="submission" date="2016-11" db="EMBL/GenBank/DDBJ databases">
        <title>Whole genomes of Flavobacteriaceae.</title>
        <authorList>
            <person name="Stine C."/>
            <person name="Li C."/>
            <person name="Tadesse D."/>
        </authorList>
    </citation>
    <scope>NUCLEOTIDE SEQUENCE [LARGE SCALE GENOMIC DNA]</scope>
    <source>
        <strain evidence="7 10">DSM 21068</strain>
    </source>
</reference>
<dbReference type="Gene3D" id="3.40.50.10610">
    <property type="entry name" value="ABC-type transport auxiliary lipoprotein component"/>
    <property type="match status" value="2"/>
</dbReference>
<evidence type="ECO:0000313" key="10">
    <source>
        <dbReference type="Proteomes" id="UP000238314"/>
    </source>
</evidence>
<evidence type="ECO:0000256" key="4">
    <source>
        <dbReference type="ARBA" id="ARBA00023139"/>
    </source>
</evidence>
<keyword evidence="6" id="KW-0812">Transmembrane</keyword>
<evidence type="ECO:0000256" key="3">
    <source>
        <dbReference type="ARBA" id="ARBA00023136"/>
    </source>
</evidence>
<evidence type="ECO:0000313" key="7">
    <source>
        <dbReference type="EMBL" id="PQA93367.1"/>
    </source>
</evidence>
<dbReference type="EMBL" id="FTOJ01000005">
    <property type="protein sequence ID" value="SIS88754.1"/>
    <property type="molecule type" value="Genomic_DNA"/>
</dbReference>
<gene>
    <name evidence="7" type="ORF">B0A70_09405</name>
    <name evidence="8" type="ORF">SAMN05421796_105168</name>
</gene>
<feature type="transmembrane region" description="Helical" evidence="6">
    <location>
        <begin position="12"/>
        <end position="30"/>
    </location>
</feature>
<dbReference type="InterPro" id="IPR011250">
    <property type="entry name" value="OMP/PagP_B-barrel"/>
</dbReference>
<keyword evidence="5" id="KW-0449">Lipoprotein</keyword>
<dbReference type="InterPro" id="IPR005534">
    <property type="entry name" value="Curli_assmbl/transp-comp_CsgG"/>
</dbReference>
<accession>A0A1N7MRJ0</accession>
<dbReference type="PANTHER" id="PTHR41164:SF1">
    <property type="entry name" value="CURLI PRODUCTION ASSEMBLY_TRANSPORT COMPONENT CSGG"/>
    <property type="match status" value="1"/>
</dbReference>
<dbReference type="Proteomes" id="UP000238314">
    <property type="component" value="Unassembled WGS sequence"/>
</dbReference>
<reference evidence="8" key="3">
    <citation type="submission" date="2017-01" db="EMBL/GenBank/DDBJ databases">
        <authorList>
            <person name="Mah S.A."/>
            <person name="Swanson W.J."/>
            <person name="Moy G.W."/>
            <person name="Vacquier V.D."/>
        </authorList>
    </citation>
    <scope>NUCLEOTIDE SEQUENCE [LARGE SCALE GENOMIC DNA]</scope>
    <source>
        <strain evidence="8">DSM 21068</strain>
    </source>
</reference>
<reference evidence="9" key="2">
    <citation type="submission" date="2017-01" db="EMBL/GenBank/DDBJ databases">
        <authorList>
            <person name="Varghese N."/>
            <person name="Submissions S."/>
        </authorList>
    </citation>
    <scope>NUCLEOTIDE SEQUENCE [LARGE SCALE GENOMIC DNA]</scope>
    <source>
        <strain evidence="9">DSM 21068</strain>
    </source>
</reference>
<proteinExistence type="predicted"/>
<evidence type="ECO:0000256" key="6">
    <source>
        <dbReference type="SAM" id="Phobius"/>
    </source>
</evidence>
<keyword evidence="1" id="KW-1003">Cell membrane</keyword>
<organism evidence="8 9">
    <name type="scientific">Chryseobacterium piscicola</name>
    <dbReference type="NCBI Taxonomy" id="551459"/>
    <lineage>
        <taxon>Bacteria</taxon>
        <taxon>Pseudomonadati</taxon>
        <taxon>Bacteroidota</taxon>
        <taxon>Flavobacteriia</taxon>
        <taxon>Flavobacteriales</taxon>
        <taxon>Weeksellaceae</taxon>
        <taxon>Chryseobacterium group</taxon>
        <taxon>Chryseobacterium</taxon>
    </lineage>
</organism>
<keyword evidence="3 6" id="KW-0472">Membrane</keyword>
<evidence type="ECO:0000256" key="2">
    <source>
        <dbReference type="ARBA" id="ARBA00022729"/>
    </source>
</evidence>
<sequence length="466" mass="52621">MKNTYKYPKFWVAFPMFFLVIIGCNSLLNYPSHSEKSTLGETTNFTSKIKNLPLPTDKVVVGVYKFRDQTGQYKAAENGASWSTAIPQGTTTILIKALEDSRWFRPIERENIGNLLNERQIIRSTRKEYMPNQINESGNLPPLLYAGIILEGGVISYDTNVVTGGLGARYFGIGASTNYRQDRITVYLRAVSTQTGEILKTVYTSKTILSTAISGSFFRYVDTEKLMEAEVGITQNEPVHLAVTEAIEKAVYGLIVEGVKDNIWGSKVENPTQFTKIIEDYNAEKSDNDLNVLGKKIADNQRAKFSMYGMAEATQIRGDYVNPEMHPGAKGGMKYFFSDHFNIDGNASYFIFENKKLFWRRAISADVNIEYLLLPKSKFTPYVYGGVGSVFYRDKNFFKSQVGGGLEYLVNRTFALRLNTQYDLGFNDDWDFKVQGTRKDQSVRIGLGINVYLNRKTAQPLKTTNP</sequence>
<dbReference type="Proteomes" id="UP000186246">
    <property type="component" value="Unassembled WGS sequence"/>
</dbReference>
<dbReference type="PROSITE" id="PS51257">
    <property type="entry name" value="PROKAR_LIPOPROTEIN"/>
    <property type="match status" value="1"/>
</dbReference>
<dbReference type="PANTHER" id="PTHR41164">
    <property type="entry name" value="CURLI PRODUCTION ASSEMBLY/TRANSPORT COMPONENT CSGG"/>
    <property type="match status" value="1"/>
</dbReference>
<name>A0A1N7MRJ0_9FLAO</name>
<dbReference type="RefSeq" id="WP_076451823.1">
    <property type="nucleotide sequence ID" value="NZ_FTOJ01000005.1"/>
</dbReference>
<keyword evidence="10" id="KW-1185">Reference proteome</keyword>
<keyword evidence="2" id="KW-0732">Signal</keyword>
<evidence type="ECO:0000256" key="1">
    <source>
        <dbReference type="ARBA" id="ARBA00022475"/>
    </source>
</evidence>
<dbReference type="EMBL" id="MUGO01000013">
    <property type="protein sequence ID" value="PQA93367.1"/>
    <property type="molecule type" value="Genomic_DNA"/>
</dbReference>
<dbReference type="AlphaFoldDB" id="A0A1N7MRJ0"/>
<dbReference type="SUPFAM" id="SSF56925">
    <property type="entry name" value="OMPA-like"/>
    <property type="match status" value="1"/>
</dbReference>
<evidence type="ECO:0000313" key="9">
    <source>
        <dbReference type="Proteomes" id="UP000186246"/>
    </source>
</evidence>
<dbReference type="STRING" id="551459.SAMN05421796_105168"/>
<keyword evidence="4" id="KW-0564">Palmitate</keyword>
<evidence type="ECO:0000256" key="5">
    <source>
        <dbReference type="ARBA" id="ARBA00023288"/>
    </source>
</evidence>
<dbReference type="GO" id="GO:0030288">
    <property type="term" value="C:outer membrane-bounded periplasmic space"/>
    <property type="evidence" value="ECO:0007669"/>
    <property type="project" value="InterPro"/>
</dbReference>
<protein>
    <submittedName>
        <fullName evidence="7">Curli production assembly protein CsgG</fullName>
    </submittedName>
    <submittedName>
        <fullName evidence="8">Curli production assembly/transport component CsgG</fullName>
    </submittedName>
</protein>
<evidence type="ECO:0000313" key="8">
    <source>
        <dbReference type="EMBL" id="SIS88754.1"/>
    </source>
</evidence>